<name>A0ABW2W4G8_9ACTN</name>
<feature type="transmembrane region" description="Helical" evidence="23">
    <location>
        <begin position="80"/>
        <end position="100"/>
    </location>
</feature>
<dbReference type="NCBIfam" id="TIGR02614">
    <property type="entry name" value="ftsW"/>
    <property type="match status" value="1"/>
</dbReference>
<keyword evidence="9" id="KW-0573">Peptidoglycan synthesis</keyword>
<dbReference type="Pfam" id="PF01098">
    <property type="entry name" value="FTSW_RODA_SPOVE"/>
    <property type="match status" value="1"/>
</dbReference>
<comment type="subcellular location">
    <subcellularLocation>
        <location evidence="1">Cell membrane</location>
        <topology evidence="1">Multi-pass membrane protein</topology>
    </subcellularLocation>
</comment>
<dbReference type="PANTHER" id="PTHR30474:SF2">
    <property type="entry name" value="PEPTIDOGLYCAN GLYCOSYLTRANSFERASE FTSW-RELATED"/>
    <property type="match status" value="1"/>
</dbReference>
<evidence type="ECO:0000256" key="3">
    <source>
        <dbReference type="ARBA" id="ARBA00022475"/>
    </source>
</evidence>
<keyword evidence="13" id="KW-0961">Cell wall biogenesis/degradation</keyword>
<evidence type="ECO:0000256" key="6">
    <source>
        <dbReference type="ARBA" id="ARBA00022679"/>
    </source>
</evidence>
<dbReference type="PROSITE" id="PS00428">
    <property type="entry name" value="FTSW_RODA_SPOVE"/>
    <property type="match status" value="1"/>
</dbReference>
<evidence type="ECO:0000256" key="21">
    <source>
        <dbReference type="ARBA" id="ARBA00049966"/>
    </source>
</evidence>
<dbReference type="PANTHER" id="PTHR30474">
    <property type="entry name" value="CELL CYCLE PROTEIN"/>
    <property type="match status" value="1"/>
</dbReference>
<feature type="transmembrane region" description="Helical" evidence="23">
    <location>
        <begin position="228"/>
        <end position="244"/>
    </location>
</feature>
<feature type="transmembrane region" description="Helical" evidence="23">
    <location>
        <begin position="112"/>
        <end position="132"/>
    </location>
</feature>
<feature type="region of interest" description="Disordered" evidence="22">
    <location>
        <begin position="415"/>
        <end position="452"/>
    </location>
</feature>
<comment type="function">
    <text evidence="21">Peptidoglycan polymerase that is essential for cell division.</text>
</comment>
<protein>
    <recommendedName>
        <fullName evidence="17">Probable peptidoglycan glycosyltransferase FtsW</fullName>
        <ecNumber evidence="19">2.4.99.28</ecNumber>
    </recommendedName>
    <alternativeName>
        <fullName evidence="18">Cell division protein FtsW</fullName>
    </alternativeName>
    <alternativeName>
        <fullName evidence="15">Cell wall polymerase</fullName>
    </alternativeName>
    <alternativeName>
        <fullName evidence="14">Peptidoglycan polymerase</fullName>
    </alternativeName>
</protein>
<dbReference type="EC" id="2.4.99.28" evidence="19"/>
<evidence type="ECO:0000256" key="4">
    <source>
        <dbReference type="ARBA" id="ARBA00022618"/>
    </source>
</evidence>
<evidence type="ECO:0000256" key="12">
    <source>
        <dbReference type="ARBA" id="ARBA00023306"/>
    </source>
</evidence>
<evidence type="ECO:0000256" key="13">
    <source>
        <dbReference type="ARBA" id="ARBA00023316"/>
    </source>
</evidence>
<sequence>MPGSRTGRPPVQRAPRRPAVPRTPRENPFVRLTTRARRAWDRPLTAYYLILGGSLLITVLGLVMVYSASQITALQMSLGGSYFFRKQLLAAVLGTVLLYAASRMPVKLHRALAYPILAGAVFLMALVQVPGIGHAVNGNQNWISVGGPFQLQPSEFGKLALVLWGADLLARKQDKKLLTQWKHMLVPLVPVAFMLLGLIMLGGDMGTAIILTAILFGLLWLAGAPTRLFVGVLAVAGVLGAVLIQTNANRLDRFACIGATEMGEDGSCWQAVHGIYALASGGLFGSGLGASVEKWGQLPEAHTDFIFAVTGEELGLAGTLSVLALFAALGYAGIRVAGRTEDPFVRYAAGGVTTWITAQAVINIGAVLGLLPIAGVPLPLFSYGGSALLPTMFAIGLLIAFARDEPAARAALAMRQPRFGRKRGAGGPGSERSPRRWNTMRRRAPARSSGER</sequence>
<keyword evidence="4" id="KW-0132">Cell division</keyword>
<feature type="transmembrane region" description="Helical" evidence="23">
    <location>
        <begin position="355"/>
        <end position="374"/>
    </location>
</feature>
<dbReference type="Proteomes" id="UP001597023">
    <property type="component" value="Unassembled WGS sequence"/>
</dbReference>
<dbReference type="EMBL" id="JBHTEB010000001">
    <property type="protein sequence ID" value="MFD0314387.1"/>
    <property type="molecule type" value="Genomic_DNA"/>
</dbReference>
<evidence type="ECO:0000256" key="16">
    <source>
        <dbReference type="ARBA" id="ARBA00038053"/>
    </source>
</evidence>
<comment type="caution">
    <text evidence="24">The sequence shown here is derived from an EMBL/GenBank/DDBJ whole genome shotgun (WGS) entry which is preliminary data.</text>
</comment>
<evidence type="ECO:0000256" key="2">
    <source>
        <dbReference type="ARBA" id="ARBA00004752"/>
    </source>
</evidence>
<keyword evidence="10 23" id="KW-1133">Transmembrane helix</keyword>
<keyword evidence="12" id="KW-0131">Cell cycle</keyword>
<keyword evidence="7 23" id="KW-0812">Transmembrane</keyword>
<gene>
    <name evidence="24" type="primary">ftsW</name>
    <name evidence="24" type="ORF">ACFQZ6_09115</name>
</gene>
<evidence type="ECO:0000313" key="24">
    <source>
        <dbReference type="EMBL" id="MFD0314387.1"/>
    </source>
</evidence>
<evidence type="ECO:0000256" key="19">
    <source>
        <dbReference type="ARBA" id="ARBA00044770"/>
    </source>
</evidence>
<evidence type="ECO:0000313" key="25">
    <source>
        <dbReference type="Proteomes" id="UP001597023"/>
    </source>
</evidence>
<evidence type="ECO:0000256" key="10">
    <source>
        <dbReference type="ARBA" id="ARBA00022989"/>
    </source>
</evidence>
<evidence type="ECO:0000256" key="20">
    <source>
        <dbReference type="ARBA" id="ARBA00049902"/>
    </source>
</evidence>
<dbReference type="InterPro" id="IPR001182">
    <property type="entry name" value="FtsW/RodA"/>
</dbReference>
<accession>A0ABW2W4G8</accession>
<evidence type="ECO:0000256" key="11">
    <source>
        <dbReference type="ARBA" id="ARBA00023136"/>
    </source>
</evidence>
<comment type="pathway">
    <text evidence="2">Cell wall biogenesis; peptidoglycan biosynthesis.</text>
</comment>
<evidence type="ECO:0000256" key="17">
    <source>
        <dbReference type="ARBA" id="ARBA00041185"/>
    </source>
</evidence>
<feature type="transmembrane region" description="Helical" evidence="23">
    <location>
        <begin position="191"/>
        <end position="221"/>
    </location>
</feature>
<comment type="catalytic activity">
    <reaction evidence="20">
        <text>[GlcNAc-(1-&gt;4)-Mur2Ac(oyl-L-Ala-gamma-D-Glu-L-Lys-D-Ala-D-Ala)](n)-di-trans,octa-cis-undecaprenyl diphosphate + beta-D-GlcNAc-(1-&gt;4)-Mur2Ac(oyl-L-Ala-gamma-D-Glu-L-Lys-D-Ala-D-Ala)-di-trans,octa-cis-undecaprenyl diphosphate = [GlcNAc-(1-&gt;4)-Mur2Ac(oyl-L-Ala-gamma-D-Glu-L-Lys-D-Ala-D-Ala)](n+1)-di-trans,octa-cis-undecaprenyl diphosphate + di-trans,octa-cis-undecaprenyl diphosphate + H(+)</text>
        <dbReference type="Rhea" id="RHEA:23708"/>
        <dbReference type="Rhea" id="RHEA-COMP:9602"/>
        <dbReference type="Rhea" id="RHEA-COMP:9603"/>
        <dbReference type="ChEBI" id="CHEBI:15378"/>
        <dbReference type="ChEBI" id="CHEBI:58405"/>
        <dbReference type="ChEBI" id="CHEBI:60033"/>
        <dbReference type="ChEBI" id="CHEBI:78435"/>
        <dbReference type="EC" id="2.4.99.28"/>
    </reaction>
</comment>
<evidence type="ECO:0000256" key="7">
    <source>
        <dbReference type="ARBA" id="ARBA00022692"/>
    </source>
</evidence>
<organism evidence="24 25">
    <name type="scientific">Streptomyces flavalbus</name>
    <dbReference type="NCBI Taxonomy" id="2665155"/>
    <lineage>
        <taxon>Bacteria</taxon>
        <taxon>Bacillati</taxon>
        <taxon>Actinomycetota</taxon>
        <taxon>Actinomycetes</taxon>
        <taxon>Kitasatosporales</taxon>
        <taxon>Streptomycetaceae</taxon>
        <taxon>Streptomyces</taxon>
    </lineage>
</organism>
<feature type="transmembrane region" description="Helical" evidence="23">
    <location>
        <begin position="45"/>
        <end position="68"/>
    </location>
</feature>
<feature type="transmembrane region" description="Helical" evidence="23">
    <location>
        <begin position="380"/>
        <end position="402"/>
    </location>
</feature>
<evidence type="ECO:0000256" key="15">
    <source>
        <dbReference type="ARBA" id="ARBA00033270"/>
    </source>
</evidence>
<evidence type="ECO:0000256" key="1">
    <source>
        <dbReference type="ARBA" id="ARBA00004651"/>
    </source>
</evidence>
<feature type="region of interest" description="Disordered" evidence="22">
    <location>
        <begin position="1"/>
        <end position="27"/>
    </location>
</feature>
<dbReference type="RefSeq" id="WP_381606469.1">
    <property type="nucleotide sequence ID" value="NZ_JBHTEB010000001.1"/>
</dbReference>
<dbReference type="InterPro" id="IPR018365">
    <property type="entry name" value="Cell_cycle_FtsW-rel_CS"/>
</dbReference>
<evidence type="ECO:0000256" key="5">
    <source>
        <dbReference type="ARBA" id="ARBA00022676"/>
    </source>
</evidence>
<keyword evidence="5" id="KW-0328">Glycosyltransferase</keyword>
<keyword evidence="25" id="KW-1185">Reference proteome</keyword>
<keyword evidence="6" id="KW-0808">Transferase</keyword>
<evidence type="ECO:0000256" key="22">
    <source>
        <dbReference type="SAM" id="MobiDB-lite"/>
    </source>
</evidence>
<keyword evidence="3" id="KW-1003">Cell membrane</keyword>
<evidence type="ECO:0000256" key="18">
    <source>
        <dbReference type="ARBA" id="ARBA00041418"/>
    </source>
</evidence>
<comment type="similarity">
    <text evidence="16">Belongs to the SEDS family. FtsW subfamily.</text>
</comment>
<evidence type="ECO:0000256" key="8">
    <source>
        <dbReference type="ARBA" id="ARBA00022960"/>
    </source>
</evidence>
<evidence type="ECO:0000256" key="9">
    <source>
        <dbReference type="ARBA" id="ARBA00022984"/>
    </source>
</evidence>
<feature type="transmembrane region" description="Helical" evidence="23">
    <location>
        <begin position="314"/>
        <end position="334"/>
    </location>
</feature>
<reference evidence="25" key="1">
    <citation type="journal article" date="2019" name="Int. J. Syst. Evol. Microbiol.">
        <title>The Global Catalogue of Microorganisms (GCM) 10K type strain sequencing project: providing services to taxonomists for standard genome sequencing and annotation.</title>
        <authorList>
            <consortium name="The Broad Institute Genomics Platform"/>
            <consortium name="The Broad Institute Genome Sequencing Center for Infectious Disease"/>
            <person name="Wu L."/>
            <person name="Ma J."/>
        </authorList>
    </citation>
    <scope>NUCLEOTIDE SEQUENCE [LARGE SCALE GENOMIC DNA]</scope>
    <source>
        <strain evidence="25">CGMCC 4.7400</strain>
    </source>
</reference>
<evidence type="ECO:0000256" key="23">
    <source>
        <dbReference type="SAM" id="Phobius"/>
    </source>
</evidence>
<proteinExistence type="inferred from homology"/>
<keyword evidence="8" id="KW-0133">Cell shape</keyword>
<evidence type="ECO:0000256" key="14">
    <source>
        <dbReference type="ARBA" id="ARBA00032370"/>
    </source>
</evidence>
<dbReference type="InterPro" id="IPR013437">
    <property type="entry name" value="FtsW"/>
</dbReference>
<keyword evidence="11 23" id="KW-0472">Membrane</keyword>